<dbReference type="SMART" id="SM00436">
    <property type="entry name" value="TOP1Bc"/>
    <property type="match status" value="1"/>
</dbReference>
<dbReference type="InterPro" id="IPR006171">
    <property type="entry name" value="TOPRIM_dom"/>
</dbReference>
<dbReference type="InterPro" id="IPR003602">
    <property type="entry name" value="Topo_IA_DNA-bd_dom"/>
</dbReference>
<feature type="domain" description="Topo IA-type catalytic" evidence="8">
    <location>
        <begin position="127"/>
        <end position="572"/>
    </location>
</feature>
<reference evidence="9" key="1">
    <citation type="journal article" date="2020" name="Nature">
        <title>Giant virus diversity and host interactions through global metagenomics.</title>
        <authorList>
            <person name="Schulz F."/>
            <person name="Roux S."/>
            <person name="Paez-Espino D."/>
            <person name="Jungbluth S."/>
            <person name="Walsh D.A."/>
            <person name="Denef V.J."/>
            <person name="McMahon K.D."/>
            <person name="Konstantinidis K.T."/>
            <person name="Eloe-Fadrosh E.A."/>
            <person name="Kyrpides N.C."/>
            <person name="Woyke T."/>
        </authorList>
    </citation>
    <scope>NUCLEOTIDE SEQUENCE</scope>
    <source>
        <strain evidence="9">GVMAG-M-3300001348-25</strain>
    </source>
</reference>
<dbReference type="InterPro" id="IPR013826">
    <property type="entry name" value="Topo_IA_cen_sub3"/>
</dbReference>
<dbReference type="PANTHER" id="PTHR42785">
    <property type="entry name" value="DNA TOPOISOMERASE, TYPE IA, CORE"/>
    <property type="match status" value="1"/>
</dbReference>
<dbReference type="InterPro" id="IPR023405">
    <property type="entry name" value="Topo_IA_core_domain"/>
</dbReference>
<protein>
    <recommendedName>
        <fullName evidence="3">DNA topoisomerase</fullName>
        <ecNumber evidence="3">5.6.2.1</ecNumber>
    </recommendedName>
</protein>
<feature type="domain" description="Toprim" evidence="7">
    <location>
        <begin position="2"/>
        <end position="112"/>
    </location>
</feature>
<comment type="similarity">
    <text evidence="2">Belongs to the type IA topoisomerase family.</text>
</comment>
<evidence type="ECO:0000256" key="1">
    <source>
        <dbReference type="ARBA" id="ARBA00000213"/>
    </source>
</evidence>
<dbReference type="PANTHER" id="PTHR42785:SF1">
    <property type="entry name" value="DNA TOPOISOMERASE"/>
    <property type="match status" value="1"/>
</dbReference>
<dbReference type="InterPro" id="IPR023406">
    <property type="entry name" value="Topo_IA_AS"/>
</dbReference>
<name>A0A6C0EMD8_9ZZZZ</name>
<comment type="catalytic activity">
    <reaction evidence="1">
        <text>ATP-independent breakage of single-stranded DNA, followed by passage and rejoining.</text>
        <dbReference type="EC" id="5.6.2.1"/>
    </reaction>
</comment>
<evidence type="ECO:0000256" key="5">
    <source>
        <dbReference type="ARBA" id="ARBA00023125"/>
    </source>
</evidence>
<dbReference type="Gene3D" id="1.10.460.10">
    <property type="entry name" value="Topoisomerase I, domain 2"/>
    <property type="match status" value="1"/>
</dbReference>
<dbReference type="PROSITE" id="PS00396">
    <property type="entry name" value="TOPO_IA_1"/>
    <property type="match status" value="1"/>
</dbReference>
<dbReference type="Pfam" id="PF01751">
    <property type="entry name" value="Toprim"/>
    <property type="match status" value="1"/>
</dbReference>
<dbReference type="Gene3D" id="1.10.290.10">
    <property type="entry name" value="Topoisomerase I, domain 4"/>
    <property type="match status" value="1"/>
</dbReference>
<dbReference type="EMBL" id="MN738861">
    <property type="protein sequence ID" value="QHT28515.1"/>
    <property type="molecule type" value="Genomic_DNA"/>
</dbReference>
<keyword evidence="6" id="KW-0413">Isomerase</keyword>
<sequence>MTILIIVESPSKCKKIESFLGANYKCISSYGHFRNLTGLKDITISNDKFHIDYELDNAKLKNIKLMEKEIKKAATILLATDDDREGEAIAWHICDQFKLPLTTPRIIFHEITKNAIIKAVENPGTMNMDMVYAQQTRQVLDLLVGYKISPCLWTHISRNQGLSAGRCQTPALHLIYENQKKIEDQEPEKVFLLHGLFTSKNILFQCNHSMTTKEEILGFMIKSQTHKYTIKCGTTKQVKKVPPNPFITSSLQQYASSYAHYSPKETMSLCQKLYESGYITYMRTDCAKYSKEFIDDGLDYIDKTYGADYKRTLLNTISLQENKTNDNTLAQEAHEAIRPTNISCEKLDEKFSSKEQKMYQIIRNRSLMTLMANAHYESYVAKIDAPDKAYYSQSFQHLVFDGWQKIETSETNPYFHYVQTLVSNITNNKIMAKETIHNIVSHINEAQMVQLLEKKGIGRPSTFSSIIDKIQTRNYVKKQNVVGKKYEINEIIMEKNKIKEKMSETEFGNEKNKLLLTPLGKSVIEFLYTYFDEIFNEQFTYEMESNLDKIKNGKSSHIICSNDYDVLIKNMLQTQNEKLPKKESHSVNEKYDYVLTKYGPCLTYKENDKTHFINLKPQTDYEICLRNIDNLESLFGEKHKSRNLGNYLELPVELKNGKFGAYVSYNNAKIGLKHLDKTYDEIHMGDIIDLLDSNETGDKPSNPNIVRIINDEISIRKSKFGNYIFYQSENMKKPKFIKLKGFRENISTCSDNAIKKFAENSL</sequence>
<organism evidence="9">
    <name type="scientific">viral metagenome</name>
    <dbReference type="NCBI Taxonomy" id="1070528"/>
    <lineage>
        <taxon>unclassified sequences</taxon>
        <taxon>metagenomes</taxon>
        <taxon>organismal metagenomes</taxon>
    </lineage>
</organism>
<dbReference type="Gene3D" id="2.70.20.10">
    <property type="entry name" value="Topoisomerase I, domain 3"/>
    <property type="match status" value="1"/>
</dbReference>
<evidence type="ECO:0000259" key="8">
    <source>
        <dbReference type="PROSITE" id="PS52039"/>
    </source>
</evidence>
<dbReference type="InterPro" id="IPR013825">
    <property type="entry name" value="Topo_IA_cen_sub2"/>
</dbReference>
<dbReference type="PROSITE" id="PS50880">
    <property type="entry name" value="TOPRIM"/>
    <property type="match status" value="1"/>
</dbReference>
<accession>A0A6C0EMD8</accession>
<dbReference type="SUPFAM" id="SSF56712">
    <property type="entry name" value="Prokaryotic type I DNA topoisomerase"/>
    <property type="match status" value="1"/>
</dbReference>
<keyword evidence="5" id="KW-0238">DNA-binding</keyword>
<evidence type="ECO:0000256" key="4">
    <source>
        <dbReference type="ARBA" id="ARBA00023029"/>
    </source>
</evidence>
<evidence type="ECO:0000256" key="2">
    <source>
        <dbReference type="ARBA" id="ARBA00009446"/>
    </source>
</evidence>
<proteinExistence type="inferred from homology"/>
<dbReference type="InterPro" id="IPR003601">
    <property type="entry name" value="Topo_IA_2"/>
</dbReference>
<evidence type="ECO:0000313" key="9">
    <source>
        <dbReference type="EMBL" id="QHT28515.1"/>
    </source>
</evidence>
<dbReference type="PRINTS" id="PR00417">
    <property type="entry name" value="PRTPISMRASEI"/>
</dbReference>
<dbReference type="Gene3D" id="3.40.50.140">
    <property type="match status" value="1"/>
</dbReference>
<dbReference type="InterPro" id="IPR013824">
    <property type="entry name" value="Topo_IA_cen_sub1"/>
</dbReference>
<dbReference type="CDD" id="cd00186">
    <property type="entry name" value="TOP1Ac"/>
    <property type="match status" value="1"/>
</dbReference>
<dbReference type="EC" id="5.6.2.1" evidence="3"/>
<evidence type="ECO:0000256" key="6">
    <source>
        <dbReference type="ARBA" id="ARBA00023235"/>
    </source>
</evidence>
<dbReference type="GO" id="GO:0003677">
    <property type="term" value="F:DNA binding"/>
    <property type="evidence" value="ECO:0007669"/>
    <property type="project" value="UniProtKB-KW"/>
</dbReference>
<dbReference type="InterPro" id="IPR013497">
    <property type="entry name" value="Topo_IA_cen"/>
</dbReference>
<dbReference type="AlphaFoldDB" id="A0A6C0EMD8"/>
<dbReference type="SMART" id="SM00437">
    <property type="entry name" value="TOP1Ac"/>
    <property type="match status" value="1"/>
</dbReference>
<keyword evidence="4" id="KW-0799">Topoisomerase</keyword>
<dbReference type="PROSITE" id="PS52039">
    <property type="entry name" value="TOPO_IA_2"/>
    <property type="match status" value="1"/>
</dbReference>
<dbReference type="Pfam" id="PF01131">
    <property type="entry name" value="Topoisom_bac"/>
    <property type="match status" value="1"/>
</dbReference>
<dbReference type="InterPro" id="IPR000380">
    <property type="entry name" value="Topo_IA"/>
</dbReference>
<evidence type="ECO:0000256" key="3">
    <source>
        <dbReference type="ARBA" id="ARBA00012891"/>
    </source>
</evidence>
<dbReference type="GO" id="GO:0006265">
    <property type="term" value="P:DNA topological change"/>
    <property type="evidence" value="ECO:0007669"/>
    <property type="project" value="InterPro"/>
</dbReference>
<evidence type="ECO:0000259" key="7">
    <source>
        <dbReference type="PROSITE" id="PS50880"/>
    </source>
</evidence>
<dbReference type="SMART" id="SM00493">
    <property type="entry name" value="TOPRIM"/>
    <property type="match status" value="1"/>
</dbReference>
<dbReference type="GO" id="GO:0003917">
    <property type="term" value="F:DNA topoisomerase type I (single strand cut, ATP-independent) activity"/>
    <property type="evidence" value="ECO:0007669"/>
    <property type="project" value="UniProtKB-EC"/>
</dbReference>